<feature type="domain" description="Ketopantoate reductase C-terminal" evidence="6">
    <location>
        <begin position="180"/>
        <end position="300"/>
    </location>
</feature>
<dbReference type="RefSeq" id="WP_091227455.1">
    <property type="nucleotide sequence ID" value="NZ_FNBG01000004.1"/>
</dbReference>
<name>A0A1G7HAT1_9BACL</name>
<comment type="pathway">
    <text evidence="4">Cofactor biosynthesis; (R)-pantothenate biosynthesis; (R)-pantoate from 3-methyl-2-oxobutanoate: step 2/2.</text>
</comment>
<dbReference type="InterPro" id="IPR013328">
    <property type="entry name" value="6PGD_dom2"/>
</dbReference>
<keyword evidence="3 4" id="KW-0560">Oxidoreductase</keyword>
<reference evidence="7 8" key="1">
    <citation type="submission" date="2016-10" db="EMBL/GenBank/DDBJ databases">
        <authorList>
            <person name="de Groot N.N."/>
        </authorList>
    </citation>
    <scope>NUCLEOTIDE SEQUENCE [LARGE SCALE GENOMIC DNA]</scope>
    <source>
        <strain evidence="7 8">DSM 28129</strain>
    </source>
</reference>
<feature type="domain" description="Ketopantoate reductase N-terminal" evidence="5">
    <location>
        <begin position="3"/>
        <end position="153"/>
    </location>
</feature>
<dbReference type="PANTHER" id="PTHR21708:SF26">
    <property type="entry name" value="2-DEHYDROPANTOATE 2-REDUCTASE"/>
    <property type="match status" value="1"/>
</dbReference>
<dbReference type="Proteomes" id="UP000198972">
    <property type="component" value="Unassembled WGS sequence"/>
</dbReference>
<dbReference type="InterPro" id="IPR003710">
    <property type="entry name" value="ApbA"/>
</dbReference>
<dbReference type="InterPro" id="IPR013332">
    <property type="entry name" value="KPR_N"/>
</dbReference>
<evidence type="ECO:0000259" key="5">
    <source>
        <dbReference type="Pfam" id="PF02558"/>
    </source>
</evidence>
<dbReference type="Gene3D" id="1.10.1040.10">
    <property type="entry name" value="N-(1-d-carboxylethyl)-l-norvaline Dehydrogenase, domain 2"/>
    <property type="match status" value="1"/>
</dbReference>
<dbReference type="GO" id="GO:0005737">
    <property type="term" value="C:cytoplasm"/>
    <property type="evidence" value="ECO:0007669"/>
    <property type="project" value="TreeGrafter"/>
</dbReference>
<dbReference type="InterPro" id="IPR051402">
    <property type="entry name" value="KPR-Related"/>
</dbReference>
<accession>A0A1G7HAT1</accession>
<dbReference type="SUPFAM" id="SSF48179">
    <property type="entry name" value="6-phosphogluconate dehydrogenase C-terminal domain-like"/>
    <property type="match status" value="1"/>
</dbReference>
<evidence type="ECO:0000313" key="8">
    <source>
        <dbReference type="Proteomes" id="UP000198972"/>
    </source>
</evidence>
<evidence type="ECO:0000313" key="7">
    <source>
        <dbReference type="EMBL" id="SDE97528.1"/>
    </source>
</evidence>
<keyword evidence="4" id="KW-0566">Pantothenate biosynthesis</keyword>
<evidence type="ECO:0000256" key="2">
    <source>
        <dbReference type="ARBA" id="ARBA00022857"/>
    </source>
</evidence>
<organism evidence="7 8">
    <name type="scientific">Fontibacillus panacisegetis</name>
    <dbReference type="NCBI Taxonomy" id="670482"/>
    <lineage>
        <taxon>Bacteria</taxon>
        <taxon>Bacillati</taxon>
        <taxon>Bacillota</taxon>
        <taxon>Bacilli</taxon>
        <taxon>Bacillales</taxon>
        <taxon>Paenibacillaceae</taxon>
        <taxon>Fontibacillus</taxon>
    </lineage>
</organism>
<dbReference type="Pfam" id="PF02558">
    <property type="entry name" value="ApbA"/>
    <property type="match status" value="1"/>
</dbReference>
<evidence type="ECO:0000256" key="1">
    <source>
        <dbReference type="ARBA" id="ARBA00007870"/>
    </source>
</evidence>
<dbReference type="Gene3D" id="3.40.50.720">
    <property type="entry name" value="NAD(P)-binding Rossmann-like Domain"/>
    <property type="match status" value="1"/>
</dbReference>
<dbReference type="AlphaFoldDB" id="A0A1G7HAT1"/>
<sequence>MRILVLGAGGVGGYFGGRLVEKGEDVTFLVRNQRKEQLEQEDLVIRSVNGDFKFQPKLITAEDANSTGSYDLILFSTKSYHLQAAMQDLKPFVGDQTVILPLLNGVAHFPLLKSEFGADNVIGGLCFIETTLNPEGHIVQTSKAHFVKFGEFENKNTERIQRIEDVLSGTVSSFIRSDFIERDIWHKYLYIATIAGVTTLMRAPIGPIRESKQGREFIRHLFQEIEAIMLEHGAPLDHDIVAKHMETMENSSYEMKSSMLRDMEKGLSIEGEHLHGYLLQLARDYSIEAPLLQAVYQNLLVYEVSKG</sequence>
<dbReference type="InterPro" id="IPR008927">
    <property type="entry name" value="6-PGluconate_DH-like_C_sf"/>
</dbReference>
<dbReference type="GO" id="GO:0015940">
    <property type="term" value="P:pantothenate biosynthetic process"/>
    <property type="evidence" value="ECO:0007669"/>
    <property type="project" value="UniProtKB-UniPathway"/>
</dbReference>
<dbReference type="Pfam" id="PF08546">
    <property type="entry name" value="ApbA_C"/>
    <property type="match status" value="1"/>
</dbReference>
<dbReference type="SUPFAM" id="SSF51735">
    <property type="entry name" value="NAD(P)-binding Rossmann-fold domains"/>
    <property type="match status" value="1"/>
</dbReference>
<dbReference type="InterPro" id="IPR013752">
    <property type="entry name" value="KPA_reductase"/>
</dbReference>
<comment type="function">
    <text evidence="4">Catalyzes the NADPH-dependent reduction of ketopantoate into pantoic acid.</text>
</comment>
<dbReference type="EMBL" id="FNBG01000004">
    <property type="protein sequence ID" value="SDE97528.1"/>
    <property type="molecule type" value="Genomic_DNA"/>
</dbReference>
<protein>
    <recommendedName>
        <fullName evidence="4">2-dehydropantoate 2-reductase</fullName>
        <ecNumber evidence="4">1.1.1.169</ecNumber>
    </recommendedName>
    <alternativeName>
        <fullName evidence="4">Ketopantoate reductase</fullName>
    </alternativeName>
</protein>
<dbReference type="FunFam" id="3.40.50.720:FF:000307">
    <property type="entry name" value="2-dehydropantoate 2-reductase"/>
    <property type="match status" value="1"/>
</dbReference>
<dbReference type="NCBIfam" id="TIGR00745">
    <property type="entry name" value="apbA_panE"/>
    <property type="match status" value="1"/>
</dbReference>
<keyword evidence="2 4" id="KW-0521">NADP</keyword>
<dbReference type="OrthoDB" id="9793586at2"/>
<keyword evidence="8" id="KW-1185">Reference proteome</keyword>
<dbReference type="InterPro" id="IPR036291">
    <property type="entry name" value="NAD(P)-bd_dom_sf"/>
</dbReference>
<dbReference type="FunFam" id="1.10.1040.10:FF:000017">
    <property type="entry name" value="2-dehydropantoate 2-reductase"/>
    <property type="match status" value="1"/>
</dbReference>
<comment type="catalytic activity">
    <reaction evidence="4">
        <text>(R)-pantoate + NADP(+) = 2-dehydropantoate + NADPH + H(+)</text>
        <dbReference type="Rhea" id="RHEA:16233"/>
        <dbReference type="ChEBI" id="CHEBI:11561"/>
        <dbReference type="ChEBI" id="CHEBI:15378"/>
        <dbReference type="ChEBI" id="CHEBI:15980"/>
        <dbReference type="ChEBI" id="CHEBI:57783"/>
        <dbReference type="ChEBI" id="CHEBI:58349"/>
        <dbReference type="EC" id="1.1.1.169"/>
    </reaction>
</comment>
<dbReference type="STRING" id="670482.SAMN04488542_10483"/>
<evidence type="ECO:0000256" key="4">
    <source>
        <dbReference type="RuleBase" id="RU362068"/>
    </source>
</evidence>
<proteinExistence type="inferred from homology"/>
<evidence type="ECO:0000256" key="3">
    <source>
        <dbReference type="ARBA" id="ARBA00023002"/>
    </source>
</evidence>
<comment type="similarity">
    <text evidence="1 4">Belongs to the ketopantoate reductase family.</text>
</comment>
<dbReference type="UniPathway" id="UPA00028">
    <property type="reaction ID" value="UER00004"/>
</dbReference>
<dbReference type="PANTHER" id="PTHR21708">
    <property type="entry name" value="PROBABLE 2-DEHYDROPANTOATE 2-REDUCTASE"/>
    <property type="match status" value="1"/>
</dbReference>
<dbReference type="EC" id="1.1.1.169" evidence="4"/>
<evidence type="ECO:0000259" key="6">
    <source>
        <dbReference type="Pfam" id="PF08546"/>
    </source>
</evidence>
<dbReference type="GO" id="GO:0008677">
    <property type="term" value="F:2-dehydropantoate 2-reductase activity"/>
    <property type="evidence" value="ECO:0007669"/>
    <property type="project" value="UniProtKB-EC"/>
</dbReference>
<gene>
    <name evidence="7" type="ORF">SAMN04488542_10483</name>
</gene>